<dbReference type="PANTHER" id="PTHR40131:SF1">
    <property type="entry name" value="C1Q DOMAIN-CONTAINING PROTEIN"/>
    <property type="match status" value="1"/>
</dbReference>
<keyword evidence="1" id="KW-0175">Coiled coil</keyword>
<dbReference type="PANTHER" id="PTHR40131">
    <property type="entry name" value="C1Q DOMAIN-CONTAINING PROTEIN"/>
    <property type="match status" value="1"/>
</dbReference>
<feature type="compositionally biased region" description="Low complexity" evidence="2">
    <location>
        <begin position="583"/>
        <end position="597"/>
    </location>
</feature>
<proteinExistence type="predicted"/>
<name>A0A0M0K6C8_9EUKA</name>
<evidence type="ECO:0000256" key="2">
    <source>
        <dbReference type="SAM" id="MobiDB-lite"/>
    </source>
</evidence>
<feature type="coiled-coil region" evidence="1">
    <location>
        <begin position="502"/>
        <end position="582"/>
    </location>
</feature>
<comment type="caution">
    <text evidence="3">The sequence shown here is derived from an EMBL/GenBank/DDBJ whole genome shotgun (WGS) entry which is preliminary data.</text>
</comment>
<dbReference type="Proteomes" id="UP000037460">
    <property type="component" value="Unassembled WGS sequence"/>
</dbReference>
<evidence type="ECO:0000313" key="4">
    <source>
        <dbReference type="Proteomes" id="UP000037460"/>
    </source>
</evidence>
<feature type="compositionally biased region" description="Pro residues" evidence="2">
    <location>
        <begin position="598"/>
        <end position="610"/>
    </location>
</feature>
<accession>A0A0M0K6C8</accession>
<feature type="region of interest" description="Disordered" evidence="2">
    <location>
        <begin position="583"/>
        <end position="610"/>
    </location>
</feature>
<feature type="compositionally biased region" description="Basic and acidic residues" evidence="2">
    <location>
        <begin position="339"/>
        <end position="349"/>
    </location>
</feature>
<organism evidence="3 4">
    <name type="scientific">Chrysochromulina tobinii</name>
    <dbReference type="NCBI Taxonomy" id="1460289"/>
    <lineage>
        <taxon>Eukaryota</taxon>
        <taxon>Haptista</taxon>
        <taxon>Haptophyta</taxon>
        <taxon>Prymnesiophyceae</taxon>
        <taxon>Prymnesiales</taxon>
        <taxon>Chrysochromulinaceae</taxon>
        <taxon>Chrysochromulina</taxon>
    </lineage>
</organism>
<reference evidence="4" key="1">
    <citation type="journal article" date="2015" name="PLoS Genet.">
        <title>Genome Sequence and Transcriptome Analyses of Chrysochromulina tobin: Metabolic Tools for Enhanced Algal Fitness in the Prominent Order Prymnesiales (Haptophyceae).</title>
        <authorList>
            <person name="Hovde B.T."/>
            <person name="Deodato C.R."/>
            <person name="Hunsperger H.M."/>
            <person name="Ryken S.A."/>
            <person name="Yost W."/>
            <person name="Jha R.K."/>
            <person name="Patterson J."/>
            <person name="Monnat R.J. Jr."/>
            <person name="Barlow S.B."/>
            <person name="Starkenburg S.R."/>
            <person name="Cattolico R.A."/>
        </authorList>
    </citation>
    <scope>NUCLEOTIDE SEQUENCE</scope>
    <source>
        <strain evidence="4">CCMP291</strain>
    </source>
</reference>
<dbReference type="EMBL" id="JWZX01001251">
    <property type="protein sequence ID" value="KOO34370.1"/>
    <property type="molecule type" value="Genomic_DNA"/>
</dbReference>
<keyword evidence="4" id="KW-1185">Reference proteome</keyword>
<protein>
    <submittedName>
        <fullName evidence="3">Uncharacterized protein</fullName>
    </submittedName>
</protein>
<evidence type="ECO:0000256" key="1">
    <source>
        <dbReference type="SAM" id="Coils"/>
    </source>
</evidence>
<gene>
    <name evidence="3" type="ORF">Ctob_011352</name>
</gene>
<evidence type="ECO:0000313" key="3">
    <source>
        <dbReference type="EMBL" id="KOO34370.1"/>
    </source>
</evidence>
<sequence>MARRRLGATSFTIPDLDKQEVEKEILGEQHEVNAGVRATFGAVHSTLNSQGAAIRGLEEVIKKVLPELDRLTDLVKDAVPSSDVARIAENLSKVAEDANFLAANAKEIKVNLDAKFDAQLGQRALEALARQQAQAEHEAAAREAVGGEVVRLVASTASFTQVVESVRVDCKKLEPRVDGLERRTQADEEALEAYRRDTDRRLTLKADGISLEALARTVGEDAAEAQRRWTKLEAEAKKQHTEALKVANEKMPRREAQQALDALAEAIARQAHEHAQAGARLADAMAARLERSEADAAQTLSQLQAEEADWRAEAQSQLSALQQAIDAATGRAERELRAHRMSAEREAAELRSTGSSHADRLDEQSALLSELRADAAGTAREAAALTSASARAAGVIEQLRAHGVELEETVDRLGARHKALGQTVERELGLCSERVEGLEGHCAELHAALSTLTANGQPLTASDLANLEHRVGSLEGALTSTLEELRRRELARDTGHVVQRTTDAMRLRLEQLEQKVEALHAQLGQLNEEAVSALRDRDEERRAEQQRRQATDEALRALRRDMAVVQEEAAATRAELHALRSRATPAPPVTATATVTAPPTPSRPTLAPSPMPTPAAPLVGGSGIGSSMELVFTGRLTALEAAHRAIEAAQRDLEGTMASWTAEHARKLELLASQALSGKWIGLVGMGGSAVGGAVGSVVGSGATAGAGVLVCWHEQAANTYEGGFGWIPRTHEVNCAAAGVYEVAVGLWPASPGLLAELRVNGATAMLLTEPPAALAHLGAAEAGGLCAVSLLSLPAGAAVSLAAEHATRRTKAYLGLRKL</sequence>
<dbReference type="AlphaFoldDB" id="A0A0M0K6C8"/>
<feature type="region of interest" description="Disordered" evidence="2">
    <location>
        <begin position="339"/>
        <end position="360"/>
    </location>
</feature>